<dbReference type="GO" id="GO:0016579">
    <property type="term" value="P:protein deubiquitination"/>
    <property type="evidence" value="ECO:0007669"/>
    <property type="project" value="InterPro"/>
</dbReference>
<dbReference type="GO" id="GO:0070628">
    <property type="term" value="F:proteasome binding"/>
    <property type="evidence" value="ECO:0007669"/>
    <property type="project" value="TreeGrafter"/>
</dbReference>
<dbReference type="KEGG" id="som:SOMG_00800"/>
<dbReference type="InterPro" id="IPR038765">
    <property type="entry name" value="Papain-like_cys_pep_sf"/>
</dbReference>
<dbReference type="PROSITE" id="PS00299">
    <property type="entry name" value="UBIQUITIN_1"/>
    <property type="match status" value="1"/>
</dbReference>
<comment type="similarity">
    <text evidence="6">Belongs to the peptidase C19 family.</text>
</comment>
<evidence type="ECO:0000256" key="4">
    <source>
        <dbReference type="ARBA" id="ARBA00022801"/>
    </source>
</evidence>
<dbReference type="EMBL" id="CP115611">
    <property type="protein sequence ID" value="WBW72566.1"/>
    <property type="molecule type" value="Genomic_DNA"/>
</dbReference>
<evidence type="ECO:0000313" key="11">
    <source>
        <dbReference type="Proteomes" id="UP001212411"/>
    </source>
</evidence>
<dbReference type="InterPro" id="IPR001394">
    <property type="entry name" value="Peptidase_C19_UCH"/>
</dbReference>
<evidence type="ECO:0000259" key="8">
    <source>
        <dbReference type="PROSITE" id="PS50053"/>
    </source>
</evidence>
<dbReference type="InterPro" id="IPR000626">
    <property type="entry name" value="Ubiquitin-like_dom"/>
</dbReference>
<dbReference type="Proteomes" id="UP001212411">
    <property type="component" value="Chromosome 1"/>
</dbReference>
<dbReference type="Pfam" id="PF00240">
    <property type="entry name" value="ubiquitin"/>
    <property type="match status" value="1"/>
</dbReference>
<evidence type="ECO:0000259" key="9">
    <source>
        <dbReference type="PROSITE" id="PS50235"/>
    </source>
</evidence>
<dbReference type="PROSITE" id="PS50053">
    <property type="entry name" value="UBIQUITIN_2"/>
    <property type="match status" value="1"/>
</dbReference>
<dbReference type="PANTHER" id="PTHR43982:SF1">
    <property type="entry name" value="UBIQUITIN CARBOXYL-TERMINAL HYDROLASE 14"/>
    <property type="match status" value="1"/>
</dbReference>
<dbReference type="SUPFAM" id="SSF54236">
    <property type="entry name" value="Ubiquitin-like"/>
    <property type="match status" value="1"/>
</dbReference>
<dbReference type="SUPFAM" id="SSF54001">
    <property type="entry name" value="Cysteine proteinases"/>
    <property type="match status" value="1"/>
</dbReference>
<dbReference type="InterPro" id="IPR019954">
    <property type="entry name" value="Ubiquitin_CS"/>
</dbReference>
<evidence type="ECO:0000256" key="1">
    <source>
        <dbReference type="ARBA" id="ARBA00000707"/>
    </source>
</evidence>
<dbReference type="InterPro" id="IPR029071">
    <property type="entry name" value="Ubiquitin-like_domsf"/>
</dbReference>
<name>A0AAE9WA87_9SCHI</name>
<comment type="catalytic activity">
    <reaction evidence="1 6">
        <text>Thiol-dependent hydrolysis of ester, thioester, amide, peptide and isopeptide bonds formed by the C-terminal Gly of ubiquitin (a 76-residue protein attached to proteins as an intracellular targeting signal).</text>
        <dbReference type="EC" id="3.4.19.12"/>
    </reaction>
</comment>
<dbReference type="CDD" id="cd02657">
    <property type="entry name" value="Peptidase_C19A"/>
    <property type="match status" value="1"/>
</dbReference>
<dbReference type="EC" id="3.4.19.12" evidence="6"/>
<organism evidence="10 11">
    <name type="scientific">Schizosaccharomyces osmophilus</name>
    <dbReference type="NCBI Taxonomy" id="2545709"/>
    <lineage>
        <taxon>Eukaryota</taxon>
        <taxon>Fungi</taxon>
        <taxon>Dikarya</taxon>
        <taxon>Ascomycota</taxon>
        <taxon>Taphrinomycotina</taxon>
        <taxon>Schizosaccharomycetes</taxon>
        <taxon>Schizosaccharomycetales</taxon>
        <taxon>Schizosaccharomycetaceae</taxon>
        <taxon>Schizosaccharomyces</taxon>
    </lineage>
</organism>
<dbReference type="Gene3D" id="3.10.20.90">
    <property type="entry name" value="Phosphatidylinositol 3-kinase Catalytic Subunit, Chain A, domain 1"/>
    <property type="match status" value="1"/>
</dbReference>
<feature type="domain" description="USP" evidence="9">
    <location>
        <begin position="102"/>
        <end position="465"/>
    </location>
</feature>
<evidence type="ECO:0000256" key="2">
    <source>
        <dbReference type="ARBA" id="ARBA00022670"/>
    </source>
</evidence>
<dbReference type="GeneID" id="80874283"/>
<dbReference type="AlphaFoldDB" id="A0AAE9WA87"/>
<dbReference type="InterPro" id="IPR044635">
    <property type="entry name" value="UBP14-like"/>
</dbReference>
<evidence type="ECO:0000256" key="3">
    <source>
        <dbReference type="ARBA" id="ARBA00022786"/>
    </source>
</evidence>
<dbReference type="InterPro" id="IPR018200">
    <property type="entry name" value="USP_CS"/>
</dbReference>
<keyword evidence="11" id="KW-1185">Reference proteome</keyword>
<keyword evidence="4 6" id="KW-0378">Hydrolase</keyword>
<sequence>MVPVTIRWQGKTYNVEYDPEDTGISLKNKMSALTQVPPERQKIIVKGGQLRDDQFMKNVGLKPNASVMMMGTPGELVTNIPIPITTAAVDHGSDSDDEKYPSGLVNLGNTCYMNSTVQMLRAIPELKEAVQKSNASSGVVGEFSSLLRSMDSTNSITPVRFLQNLRLEYPQFSEMSRETGGYAQQDAEECWSFLLSSLQRSLSSEWVQKNMSGKLTSTMKCDENENEEPTVSQDTFLSLPCHISMHTNYMTQGILEGLTQKLTKRSDLLNRDALYNKVSRISRLPKYLTVNFVRFYWKASLGQKAKILRKVKFPFELDAVEFCSPELSQKLIPVRDKLREIEKNDEEQERNTKRIKIQPSEEERESETERRLTQIATCQSLVDPQLSEDDGANLTGLYDLIGVLSHSGASASSGHYQAWIRNPDQHSEWFRFNDSRVSTVPAEKIESLDGGGEADSAYILLYQAKNIE</sequence>
<dbReference type="Pfam" id="PF00443">
    <property type="entry name" value="UCH"/>
    <property type="match status" value="1"/>
</dbReference>
<dbReference type="RefSeq" id="XP_056036809.1">
    <property type="nucleotide sequence ID" value="XM_056179594.1"/>
</dbReference>
<dbReference type="PROSITE" id="PS50235">
    <property type="entry name" value="USP_3"/>
    <property type="match status" value="1"/>
</dbReference>
<dbReference type="GO" id="GO:0043161">
    <property type="term" value="P:proteasome-mediated ubiquitin-dependent protein catabolic process"/>
    <property type="evidence" value="ECO:0007669"/>
    <property type="project" value="InterPro"/>
</dbReference>
<dbReference type="SMART" id="SM00213">
    <property type="entry name" value="UBQ"/>
    <property type="match status" value="1"/>
</dbReference>
<dbReference type="PROSITE" id="PS00972">
    <property type="entry name" value="USP_1"/>
    <property type="match status" value="1"/>
</dbReference>
<dbReference type="PANTHER" id="PTHR43982">
    <property type="entry name" value="UBIQUITIN CARBOXYL-TERMINAL HYDROLASE"/>
    <property type="match status" value="1"/>
</dbReference>
<gene>
    <name evidence="10" type="primary">ubp6</name>
    <name evidence="10" type="ORF">SOMG_00800</name>
</gene>
<accession>A0AAE9WA87</accession>
<protein>
    <recommendedName>
        <fullName evidence="6">Ubiquitin carboxyl-terminal hydrolase</fullName>
        <ecNumber evidence="6">3.4.19.12</ecNumber>
    </recommendedName>
</protein>
<reference evidence="10 11" key="1">
    <citation type="journal article" date="2023" name="G3 (Bethesda)">
        <title>A high-quality reference genome for the fission yeast Schizosaccharomyces osmophilus.</title>
        <authorList>
            <person name="Jia G.S."/>
            <person name="Zhang W.C."/>
            <person name="Liang Y."/>
            <person name="Liu X.H."/>
            <person name="Rhind N."/>
            <person name="Pidoux A."/>
            <person name="Brysch-Herzberg M."/>
            <person name="Du L.L."/>
        </authorList>
    </citation>
    <scope>NUCLEOTIDE SEQUENCE [LARGE SCALE GENOMIC DNA]</scope>
    <source>
        <strain evidence="10 11">CBS 15793</strain>
    </source>
</reference>
<dbReference type="InterPro" id="IPR028889">
    <property type="entry name" value="USP"/>
</dbReference>
<feature type="domain" description="Ubiquitin-like" evidence="8">
    <location>
        <begin position="2"/>
        <end position="70"/>
    </location>
</feature>
<evidence type="ECO:0000256" key="7">
    <source>
        <dbReference type="SAM" id="MobiDB-lite"/>
    </source>
</evidence>
<keyword evidence="2 6" id="KW-0645">Protease</keyword>
<dbReference type="PROSITE" id="PS00973">
    <property type="entry name" value="USP_2"/>
    <property type="match status" value="1"/>
</dbReference>
<feature type="region of interest" description="Disordered" evidence="7">
    <location>
        <begin position="343"/>
        <end position="369"/>
    </location>
</feature>
<proteinExistence type="inferred from homology"/>
<evidence type="ECO:0000313" key="10">
    <source>
        <dbReference type="EMBL" id="WBW72566.1"/>
    </source>
</evidence>
<keyword evidence="5 6" id="KW-0788">Thiol protease</keyword>
<dbReference type="GO" id="GO:0061136">
    <property type="term" value="P:regulation of proteasomal protein catabolic process"/>
    <property type="evidence" value="ECO:0007669"/>
    <property type="project" value="TreeGrafter"/>
</dbReference>
<dbReference type="Gene3D" id="3.90.70.10">
    <property type="entry name" value="Cysteine proteinases"/>
    <property type="match status" value="1"/>
</dbReference>
<dbReference type="CDD" id="cd16104">
    <property type="entry name" value="Ubl_USP14_like"/>
    <property type="match status" value="1"/>
</dbReference>
<evidence type="ECO:0000256" key="6">
    <source>
        <dbReference type="RuleBase" id="RU366025"/>
    </source>
</evidence>
<evidence type="ECO:0000256" key="5">
    <source>
        <dbReference type="ARBA" id="ARBA00022807"/>
    </source>
</evidence>
<dbReference type="GO" id="GO:0004843">
    <property type="term" value="F:cysteine-type deubiquitinase activity"/>
    <property type="evidence" value="ECO:0007669"/>
    <property type="project" value="UniProtKB-UniRule"/>
</dbReference>
<keyword evidence="3 6" id="KW-0833">Ubl conjugation pathway</keyword>